<organism evidence="4 5">
    <name type="scientific">Mizuhopecten yessoensis</name>
    <name type="common">Japanese scallop</name>
    <name type="synonym">Patinopecten yessoensis</name>
    <dbReference type="NCBI Taxonomy" id="6573"/>
    <lineage>
        <taxon>Eukaryota</taxon>
        <taxon>Metazoa</taxon>
        <taxon>Spiralia</taxon>
        <taxon>Lophotrochozoa</taxon>
        <taxon>Mollusca</taxon>
        <taxon>Bivalvia</taxon>
        <taxon>Autobranchia</taxon>
        <taxon>Pteriomorphia</taxon>
        <taxon>Pectinida</taxon>
        <taxon>Pectinoidea</taxon>
        <taxon>Pectinidae</taxon>
        <taxon>Mizuhopecten</taxon>
    </lineage>
</organism>
<dbReference type="InterPro" id="IPR050392">
    <property type="entry name" value="Collagen/C1q_domain"/>
</dbReference>
<dbReference type="InterPro" id="IPR008983">
    <property type="entry name" value="Tumour_necrosis_fac-like_dom"/>
</dbReference>
<dbReference type="SUPFAM" id="SSF49842">
    <property type="entry name" value="TNF-like"/>
    <property type="match status" value="1"/>
</dbReference>
<dbReference type="Gene3D" id="2.60.120.40">
    <property type="match status" value="1"/>
</dbReference>
<evidence type="ECO:0000256" key="1">
    <source>
        <dbReference type="ARBA" id="ARBA00004613"/>
    </source>
</evidence>
<keyword evidence="5" id="KW-1185">Reference proteome</keyword>
<feature type="domain" description="C1q" evidence="3">
    <location>
        <begin position="1"/>
        <end position="115"/>
    </location>
</feature>
<dbReference type="PANTHER" id="PTHR15427:SF33">
    <property type="entry name" value="COLLAGEN IV NC1 DOMAIN-CONTAINING PROTEIN"/>
    <property type="match status" value="1"/>
</dbReference>
<keyword evidence="2" id="KW-0964">Secreted</keyword>
<reference evidence="4 5" key="1">
    <citation type="journal article" date="2017" name="Nat. Ecol. Evol.">
        <title>Scallop genome provides insights into evolution of bilaterian karyotype and development.</title>
        <authorList>
            <person name="Wang S."/>
            <person name="Zhang J."/>
            <person name="Jiao W."/>
            <person name="Li J."/>
            <person name="Xun X."/>
            <person name="Sun Y."/>
            <person name="Guo X."/>
            <person name="Huan P."/>
            <person name="Dong B."/>
            <person name="Zhang L."/>
            <person name="Hu X."/>
            <person name="Sun X."/>
            <person name="Wang J."/>
            <person name="Zhao C."/>
            <person name="Wang Y."/>
            <person name="Wang D."/>
            <person name="Huang X."/>
            <person name="Wang R."/>
            <person name="Lv J."/>
            <person name="Li Y."/>
            <person name="Zhang Z."/>
            <person name="Liu B."/>
            <person name="Lu W."/>
            <person name="Hui Y."/>
            <person name="Liang J."/>
            <person name="Zhou Z."/>
            <person name="Hou R."/>
            <person name="Li X."/>
            <person name="Liu Y."/>
            <person name="Li H."/>
            <person name="Ning X."/>
            <person name="Lin Y."/>
            <person name="Zhao L."/>
            <person name="Xing Q."/>
            <person name="Dou J."/>
            <person name="Li Y."/>
            <person name="Mao J."/>
            <person name="Guo H."/>
            <person name="Dou H."/>
            <person name="Li T."/>
            <person name="Mu C."/>
            <person name="Jiang W."/>
            <person name="Fu Q."/>
            <person name="Fu X."/>
            <person name="Miao Y."/>
            <person name="Liu J."/>
            <person name="Yu Q."/>
            <person name="Li R."/>
            <person name="Liao H."/>
            <person name="Li X."/>
            <person name="Kong Y."/>
            <person name="Jiang Z."/>
            <person name="Chourrout D."/>
            <person name="Li R."/>
            <person name="Bao Z."/>
        </authorList>
    </citation>
    <scope>NUCLEOTIDE SEQUENCE [LARGE SCALE GENOMIC DNA]</scope>
    <source>
        <strain evidence="4 5">PY_sf001</strain>
    </source>
</reference>
<dbReference type="Pfam" id="PF00386">
    <property type="entry name" value="C1q"/>
    <property type="match status" value="1"/>
</dbReference>
<proteinExistence type="predicted"/>
<comment type="subcellular location">
    <subcellularLocation>
        <location evidence="1">Secreted</location>
    </subcellularLocation>
</comment>
<dbReference type="PANTHER" id="PTHR15427">
    <property type="entry name" value="EMILIN ELASTIN MICROFIBRIL INTERFACE-LOCATED PROTEIN ELASTIN MICROFIBRIL INTERFACER"/>
    <property type="match status" value="1"/>
</dbReference>
<name>A0A210R661_MIZYE</name>
<evidence type="ECO:0000256" key="2">
    <source>
        <dbReference type="ARBA" id="ARBA00022525"/>
    </source>
</evidence>
<dbReference type="OrthoDB" id="10037288at2759"/>
<dbReference type="AlphaFoldDB" id="A0A210R661"/>
<dbReference type="PROSITE" id="PS50871">
    <property type="entry name" value="C1Q"/>
    <property type="match status" value="1"/>
</dbReference>
<gene>
    <name evidence="4" type="ORF">KP79_PYT14382</name>
</gene>
<dbReference type="Proteomes" id="UP000242188">
    <property type="component" value="Unassembled WGS sequence"/>
</dbReference>
<accession>A0A210R661</accession>
<dbReference type="GO" id="GO:0005581">
    <property type="term" value="C:collagen trimer"/>
    <property type="evidence" value="ECO:0007669"/>
    <property type="project" value="UniProtKB-KW"/>
</dbReference>
<protein>
    <submittedName>
        <fullName evidence="4">Complement C1q-like protein 2</fullName>
    </submittedName>
</protein>
<dbReference type="SMART" id="SM00110">
    <property type="entry name" value="C1Q"/>
    <property type="match status" value="1"/>
</dbReference>
<sequence length="115" mass="12574">MRTGSLIVFDGLRLNIGNYYNPAQGTFRCGVSGVYMFTWSIYVRAGHELSTRLDVNGRSIGFAFAYSPNNKVKSGSSSTIINLHVGDTVFVRGYYPVSAGVDIEIESSFSGFLLN</sequence>
<evidence type="ECO:0000313" key="5">
    <source>
        <dbReference type="Proteomes" id="UP000242188"/>
    </source>
</evidence>
<dbReference type="STRING" id="6573.A0A210R661"/>
<comment type="caution">
    <text evidence="4">The sequence shown here is derived from an EMBL/GenBank/DDBJ whole genome shotgun (WGS) entry which is preliminary data.</text>
</comment>
<evidence type="ECO:0000313" key="4">
    <source>
        <dbReference type="EMBL" id="OWF56391.1"/>
    </source>
</evidence>
<dbReference type="InterPro" id="IPR001073">
    <property type="entry name" value="C1q_dom"/>
</dbReference>
<evidence type="ECO:0000259" key="3">
    <source>
        <dbReference type="PROSITE" id="PS50871"/>
    </source>
</evidence>
<dbReference type="PRINTS" id="PR00007">
    <property type="entry name" value="COMPLEMNTC1Q"/>
</dbReference>
<dbReference type="EMBL" id="NEDP02000210">
    <property type="protein sequence ID" value="OWF56391.1"/>
    <property type="molecule type" value="Genomic_DNA"/>
</dbReference>